<dbReference type="Pfam" id="PF12796">
    <property type="entry name" value="Ank_2"/>
    <property type="match status" value="4"/>
</dbReference>
<dbReference type="PROSITE" id="PS50088">
    <property type="entry name" value="ANK_REPEAT"/>
    <property type="match status" value="8"/>
</dbReference>
<dbReference type="Gene3D" id="1.25.40.20">
    <property type="entry name" value="Ankyrin repeat-containing domain"/>
    <property type="match status" value="5"/>
</dbReference>
<feature type="repeat" description="ANK" evidence="3">
    <location>
        <begin position="144"/>
        <end position="176"/>
    </location>
</feature>
<dbReference type="SUPFAM" id="SSF48403">
    <property type="entry name" value="Ankyrin repeat"/>
    <property type="match status" value="2"/>
</dbReference>
<dbReference type="PANTHER" id="PTHR24123">
    <property type="entry name" value="ANKYRIN REPEAT-CONTAINING"/>
    <property type="match status" value="1"/>
</dbReference>
<name>A0A7S3GKI6_9EUKA</name>
<dbReference type="EMBL" id="HBIB01048072">
    <property type="protein sequence ID" value="CAE0269271.1"/>
    <property type="molecule type" value="Transcribed_RNA"/>
</dbReference>
<dbReference type="PANTHER" id="PTHR24123:SF33">
    <property type="entry name" value="PROTEIN HOS4"/>
    <property type="match status" value="1"/>
</dbReference>
<accession>A0A7S3GKI6</accession>
<evidence type="ECO:0000256" key="2">
    <source>
        <dbReference type="ARBA" id="ARBA00023043"/>
    </source>
</evidence>
<evidence type="ECO:0000313" key="4">
    <source>
        <dbReference type="EMBL" id="CAE0269271.1"/>
    </source>
</evidence>
<feature type="repeat" description="ANK" evidence="3">
    <location>
        <begin position="314"/>
        <end position="346"/>
    </location>
</feature>
<dbReference type="EMBL" id="HBIB01048082">
    <property type="protein sequence ID" value="CAE0269278.1"/>
    <property type="molecule type" value="Transcribed_RNA"/>
</dbReference>
<feature type="repeat" description="ANK" evidence="3">
    <location>
        <begin position="111"/>
        <end position="143"/>
    </location>
</feature>
<dbReference type="InterPro" id="IPR036770">
    <property type="entry name" value="Ankyrin_rpt-contain_sf"/>
</dbReference>
<feature type="repeat" description="ANK" evidence="3">
    <location>
        <begin position="280"/>
        <end position="312"/>
    </location>
</feature>
<sequence length="603" mass="65368">MSISSGATLFSAALWGRDDIAKDLLSKGHDPNAIDEEGKTPLHTCAVFDSGTIARQLVAAKASIDVEDKDGNTPLEVAIRFNAVDVVAAVLDGGAPLTARKHDKKGAEIDELFTPLHLACQHKRVESTLILVRRKAPINAVDKLGRTPLHIATLEGALDVIKVLIDYGAKTDVFDNRCRSALHWAIERNNEKVALFLASHTNAASINAADDIKRPCIQWAVLQQSWRVTKRLIERGADLMREYSRTGKRIVHIAAEDDGAWEVVRVLIQTQSLINVAMEDGWTPLLLAAKNGCSNVCKVLLKAKADIDLELVEHSWNALHVACYYGSVGCVEELLFAGADTEKTDELGRSPIHLAVSCGHDAVVNVLLQKGAQKDVVDEMARTPLFYAAERNLPKIAAALLAAGASLEHESSTGERPLHVAVRFSSVGVVQELICAGASVSVLDEDGKSPLQLCRSEDVRSILQGGMCGTTNGEALTEHGNNDGDSMAKEEKVCNEAHIQEAISNMHTRLLSCFDSNVREDLCTTQFRQSSVSKYRGFVGCWSTASAIETTRNLANVVESVSSLLSADQSEIVMKKETLVHAIDALQKGIECLQVPPRTNIKI</sequence>
<organism evidence="5">
    <name type="scientific">Palpitomonas bilix</name>
    <dbReference type="NCBI Taxonomy" id="652834"/>
    <lineage>
        <taxon>Eukaryota</taxon>
        <taxon>Eukaryota incertae sedis</taxon>
    </lineage>
</organism>
<dbReference type="SMART" id="SM00248">
    <property type="entry name" value="ANK"/>
    <property type="match status" value="13"/>
</dbReference>
<dbReference type="Pfam" id="PF00023">
    <property type="entry name" value="Ank"/>
    <property type="match status" value="1"/>
</dbReference>
<protein>
    <submittedName>
        <fullName evidence="5">Uncharacterized protein</fullName>
    </submittedName>
</protein>
<dbReference type="PRINTS" id="PR01415">
    <property type="entry name" value="ANKYRIN"/>
</dbReference>
<dbReference type="PROSITE" id="PS50297">
    <property type="entry name" value="ANK_REP_REGION"/>
    <property type="match status" value="5"/>
</dbReference>
<dbReference type="InterPro" id="IPR051165">
    <property type="entry name" value="Multifunctional_ANK_Repeat"/>
</dbReference>
<feature type="repeat" description="ANK" evidence="3">
    <location>
        <begin position="70"/>
        <end position="102"/>
    </location>
</feature>
<evidence type="ECO:0000256" key="3">
    <source>
        <dbReference type="PROSITE-ProRule" id="PRU00023"/>
    </source>
</evidence>
<evidence type="ECO:0000313" key="5">
    <source>
        <dbReference type="EMBL" id="CAE0269278.1"/>
    </source>
</evidence>
<dbReference type="InterPro" id="IPR002110">
    <property type="entry name" value="Ankyrin_rpt"/>
</dbReference>
<keyword evidence="2 3" id="KW-0040">ANK repeat</keyword>
<reference evidence="5" key="1">
    <citation type="submission" date="2021-01" db="EMBL/GenBank/DDBJ databases">
        <authorList>
            <person name="Corre E."/>
            <person name="Pelletier E."/>
            <person name="Niang G."/>
            <person name="Scheremetjew M."/>
            <person name="Finn R."/>
            <person name="Kale V."/>
            <person name="Holt S."/>
            <person name="Cochrane G."/>
            <person name="Meng A."/>
            <person name="Brown T."/>
            <person name="Cohen L."/>
        </authorList>
    </citation>
    <scope>NUCLEOTIDE SEQUENCE</scope>
    <source>
        <strain evidence="5">NIES-2562</strain>
    </source>
</reference>
<dbReference type="AlphaFoldDB" id="A0A7S3GKI6"/>
<feature type="repeat" description="ANK" evidence="3">
    <location>
        <begin position="413"/>
        <end position="445"/>
    </location>
</feature>
<proteinExistence type="predicted"/>
<evidence type="ECO:0000256" key="1">
    <source>
        <dbReference type="ARBA" id="ARBA00022737"/>
    </source>
</evidence>
<feature type="repeat" description="ANK" evidence="3">
    <location>
        <begin position="37"/>
        <end position="69"/>
    </location>
</feature>
<gene>
    <name evidence="4" type="ORF">PBIL07802_LOCUS31624</name>
    <name evidence="5" type="ORF">PBIL07802_LOCUS31631</name>
</gene>
<keyword evidence="1" id="KW-0677">Repeat</keyword>
<feature type="repeat" description="ANK" evidence="3">
    <location>
        <begin position="347"/>
        <end position="379"/>
    </location>
</feature>